<keyword evidence="1 2" id="KW-0175">Coiled coil</keyword>
<name>A0A565BQ15_9BRAS</name>
<dbReference type="PANTHER" id="PTHR46236">
    <property type="entry name" value="TRAF-LIKE SUPERFAMILY PROTEIN"/>
    <property type="match status" value="1"/>
</dbReference>
<feature type="coiled-coil region" evidence="2">
    <location>
        <begin position="245"/>
        <end position="277"/>
    </location>
</feature>
<evidence type="ECO:0000259" key="3">
    <source>
        <dbReference type="PROSITE" id="PS50144"/>
    </source>
</evidence>
<accession>A0A565BQ15</accession>
<dbReference type="Proteomes" id="UP000489600">
    <property type="component" value="Unassembled WGS sequence"/>
</dbReference>
<dbReference type="InterPro" id="IPR050804">
    <property type="entry name" value="MCC"/>
</dbReference>
<dbReference type="PROSITE" id="PS50144">
    <property type="entry name" value="MATH"/>
    <property type="match status" value="1"/>
</dbReference>
<organism evidence="4 5">
    <name type="scientific">Arabis nemorensis</name>
    <dbReference type="NCBI Taxonomy" id="586526"/>
    <lineage>
        <taxon>Eukaryota</taxon>
        <taxon>Viridiplantae</taxon>
        <taxon>Streptophyta</taxon>
        <taxon>Embryophyta</taxon>
        <taxon>Tracheophyta</taxon>
        <taxon>Spermatophyta</taxon>
        <taxon>Magnoliopsida</taxon>
        <taxon>eudicotyledons</taxon>
        <taxon>Gunneridae</taxon>
        <taxon>Pentapetalae</taxon>
        <taxon>rosids</taxon>
        <taxon>malvids</taxon>
        <taxon>Brassicales</taxon>
        <taxon>Brassicaceae</taxon>
        <taxon>Arabideae</taxon>
        <taxon>Arabis</taxon>
    </lineage>
</organism>
<evidence type="ECO:0000256" key="1">
    <source>
        <dbReference type="ARBA" id="ARBA00023054"/>
    </source>
</evidence>
<evidence type="ECO:0000313" key="4">
    <source>
        <dbReference type="EMBL" id="VVB03120.1"/>
    </source>
</evidence>
<gene>
    <name evidence="4" type="ORF">ANE_LOCUS13564</name>
</gene>
<protein>
    <recommendedName>
        <fullName evidence="3">MATH domain-containing protein</fullName>
    </recommendedName>
</protein>
<dbReference type="PANTHER" id="PTHR46236:SF12">
    <property type="entry name" value="MATH DOMAIN-CONTAINING PROTEIN"/>
    <property type="match status" value="1"/>
</dbReference>
<reference evidence="4" key="1">
    <citation type="submission" date="2019-07" db="EMBL/GenBank/DDBJ databases">
        <authorList>
            <person name="Dittberner H."/>
        </authorList>
    </citation>
    <scope>NUCLEOTIDE SEQUENCE [LARGE SCALE GENOMIC DNA]</scope>
</reference>
<dbReference type="InterPro" id="IPR002083">
    <property type="entry name" value="MATH/TRAF_dom"/>
</dbReference>
<dbReference type="OrthoDB" id="1086267at2759"/>
<comment type="caution">
    <text evidence="4">The sequence shown here is derived from an EMBL/GenBank/DDBJ whole genome shotgun (WGS) entry which is preliminary data.</text>
</comment>
<sequence length="388" mass="44610">MWSSTMWNPNPSMWNPYTWSPRATFRFEIDNFSKMESTTTILPSPTFLCGGCEWYLNAYVYPQGDICADSHLSLSLNVANPNLLQSGWKRSADFYFVLSNQLGKVLYKTPVAQARYSFNAMTPSSVDGDVSEKKETVEINGFQVLVSQATLVSKLFAEHPDIAKDFKPKNEMVKTAYMNVLLNLLETINKPSKNYSETEVSNAQSKLCELIEVGFKLDWLKTKVDEVSLERKKTNDTDCSWVKQLEECLKNLEVMELRKVKAKLEEVLLALKKAEDADESRGQQLEERINNLVRMELRKVKANLEVSLERKKSDDAAGSLFQQLEKRVKNLELKETGFKVEHLKTELDDLKTGLNEVSSERTKENSRTEQLDKRVKYLELYFIEDKDC</sequence>
<evidence type="ECO:0000313" key="5">
    <source>
        <dbReference type="Proteomes" id="UP000489600"/>
    </source>
</evidence>
<dbReference type="SUPFAM" id="SSF49599">
    <property type="entry name" value="TRAF domain-like"/>
    <property type="match status" value="1"/>
</dbReference>
<evidence type="ECO:0000256" key="2">
    <source>
        <dbReference type="SAM" id="Coils"/>
    </source>
</evidence>
<proteinExistence type="predicted"/>
<dbReference type="InterPro" id="IPR008974">
    <property type="entry name" value="TRAF-like"/>
</dbReference>
<dbReference type="AlphaFoldDB" id="A0A565BQ15"/>
<dbReference type="EMBL" id="CABITT030000004">
    <property type="protein sequence ID" value="VVB03120.1"/>
    <property type="molecule type" value="Genomic_DNA"/>
</dbReference>
<feature type="domain" description="MATH" evidence="3">
    <location>
        <begin position="22"/>
        <end position="178"/>
    </location>
</feature>
<keyword evidence="5" id="KW-1185">Reference proteome</keyword>
<dbReference type="CDD" id="cd00121">
    <property type="entry name" value="MATH"/>
    <property type="match status" value="1"/>
</dbReference>
<dbReference type="Pfam" id="PF22486">
    <property type="entry name" value="MATH_2"/>
    <property type="match status" value="1"/>
</dbReference>
<dbReference type="Gene3D" id="2.60.210.10">
    <property type="entry name" value="Apoptosis, Tumor Necrosis Factor Receptor Associated Protein 2, Chain A"/>
    <property type="match status" value="1"/>
</dbReference>